<dbReference type="Proteomes" id="UP000054845">
    <property type="component" value="Unassembled WGS sequence"/>
</dbReference>
<dbReference type="EMBL" id="CCYA01000265">
    <property type="protein sequence ID" value="CEH17946.1"/>
    <property type="molecule type" value="Genomic_DNA"/>
</dbReference>
<evidence type="ECO:0000313" key="1">
    <source>
        <dbReference type="EMBL" id="CEH17946.1"/>
    </source>
</evidence>
<evidence type="ECO:0000313" key="2">
    <source>
        <dbReference type="Proteomes" id="UP000054845"/>
    </source>
</evidence>
<name>A0A0N7LAZ3_9BASI</name>
<sequence length="97" mass="10679">MDGCMPVPETDQSITHVWVCMHAQHTLLTVDAQSKRTTFITAIQSLVRKLASRSSPFAGSAIGLKEGAHLRITPLGLDFSGYRWHFGAKLYTHVGRA</sequence>
<accession>A0A0N7LAZ3</accession>
<organism evidence="1 2">
    <name type="scientific">Ceraceosorus bombacis</name>
    <dbReference type="NCBI Taxonomy" id="401625"/>
    <lineage>
        <taxon>Eukaryota</taxon>
        <taxon>Fungi</taxon>
        <taxon>Dikarya</taxon>
        <taxon>Basidiomycota</taxon>
        <taxon>Ustilaginomycotina</taxon>
        <taxon>Exobasidiomycetes</taxon>
        <taxon>Ceraceosorales</taxon>
        <taxon>Ceraceosoraceae</taxon>
        <taxon>Ceraceosorus</taxon>
    </lineage>
</organism>
<protein>
    <submittedName>
        <fullName evidence="1">Uncharacterized protein</fullName>
    </submittedName>
</protein>
<proteinExistence type="predicted"/>
<dbReference type="AlphaFoldDB" id="A0A0N7LAZ3"/>
<reference evidence="1 2" key="1">
    <citation type="submission" date="2014-09" db="EMBL/GenBank/DDBJ databases">
        <authorList>
            <person name="Magalhaes I.L.F."/>
            <person name="Oliveira U."/>
            <person name="Santos F.R."/>
            <person name="Vidigal T.H.D.A."/>
            <person name="Brescovit A.D."/>
            <person name="Santos A.J."/>
        </authorList>
    </citation>
    <scope>NUCLEOTIDE SEQUENCE [LARGE SCALE GENOMIC DNA]</scope>
</reference>
<keyword evidence="2" id="KW-1185">Reference proteome</keyword>